<dbReference type="PANTHER" id="PTHR11733:SF167">
    <property type="entry name" value="FI17812P1-RELATED"/>
    <property type="match status" value="1"/>
</dbReference>
<dbReference type="Gene3D" id="3.40.390.10">
    <property type="entry name" value="Collagenase (Catalytic Domain)"/>
    <property type="match status" value="2"/>
</dbReference>
<feature type="compositionally biased region" description="Polar residues" evidence="2">
    <location>
        <begin position="40"/>
        <end position="49"/>
    </location>
</feature>
<reference evidence="5" key="1">
    <citation type="submission" date="2022-11" db="UniProtKB">
        <authorList>
            <consortium name="WormBaseParasite"/>
        </authorList>
    </citation>
    <scope>IDENTIFICATION</scope>
</reference>
<dbReference type="GO" id="GO:0005886">
    <property type="term" value="C:plasma membrane"/>
    <property type="evidence" value="ECO:0007669"/>
    <property type="project" value="TreeGrafter"/>
</dbReference>
<feature type="domain" description="Peptidase M13 N-terminal" evidence="3">
    <location>
        <begin position="296"/>
        <end position="380"/>
    </location>
</feature>
<dbReference type="OMA" id="HEPKINA"/>
<dbReference type="PROSITE" id="PS51885">
    <property type="entry name" value="NEPRILYSIN"/>
    <property type="match status" value="1"/>
</dbReference>
<accession>A0A915HWX9</accession>
<evidence type="ECO:0000259" key="3">
    <source>
        <dbReference type="Pfam" id="PF05649"/>
    </source>
</evidence>
<evidence type="ECO:0000313" key="5">
    <source>
        <dbReference type="WBParaSite" id="nRc.2.0.1.t05821-RA"/>
    </source>
</evidence>
<keyword evidence="4" id="KW-1185">Reference proteome</keyword>
<dbReference type="WBParaSite" id="nRc.2.0.1.t05821-RA">
    <property type="protein sequence ID" value="nRc.2.0.1.t05821-RA"/>
    <property type="gene ID" value="nRc.2.0.1.g05821"/>
</dbReference>
<dbReference type="GO" id="GO:0016485">
    <property type="term" value="P:protein processing"/>
    <property type="evidence" value="ECO:0007669"/>
    <property type="project" value="TreeGrafter"/>
</dbReference>
<dbReference type="InterPro" id="IPR042089">
    <property type="entry name" value="Peptidase_M13_dom_2"/>
</dbReference>
<organism evidence="4 5">
    <name type="scientific">Romanomermis culicivorax</name>
    <name type="common">Nematode worm</name>
    <dbReference type="NCBI Taxonomy" id="13658"/>
    <lineage>
        <taxon>Eukaryota</taxon>
        <taxon>Metazoa</taxon>
        <taxon>Ecdysozoa</taxon>
        <taxon>Nematoda</taxon>
        <taxon>Enoplea</taxon>
        <taxon>Dorylaimia</taxon>
        <taxon>Mermithida</taxon>
        <taxon>Mermithoidea</taxon>
        <taxon>Mermithidae</taxon>
        <taxon>Romanomermis</taxon>
    </lineage>
</organism>
<dbReference type="InterPro" id="IPR000718">
    <property type="entry name" value="Peptidase_M13"/>
</dbReference>
<dbReference type="GO" id="GO:0004222">
    <property type="term" value="F:metalloendopeptidase activity"/>
    <property type="evidence" value="ECO:0007669"/>
    <property type="project" value="InterPro"/>
</dbReference>
<protein>
    <submittedName>
        <fullName evidence="5">Peptidase M13 N-terminal domain-containing protein</fullName>
    </submittedName>
</protein>
<dbReference type="InterPro" id="IPR008753">
    <property type="entry name" value="Peptidase_M13_N"/>
</dbReference>
<comment type="similarity">
    <text evidence="1">Belongs to the peptidase M13 family.</text>
</comment>
<dbReference type="Pfam" id="PF05649">
    <property type="entry name" value="Peptidase_M13_N"/>
    <property type="match status" value="2"/>
</dbReference>
<dbReference type="Gene3D" id="1.10.1380.10">
    <property type="entry name" value="Neutral endopeptidase , domain2"/>
    <property type="match status" value="2"/>
</dbReference>
<dbReference type="PANTHER" id="PTHR11733">
    <property type="entry name" value="ZINC METALLOPROTEASE FAMILY M13 NEPRILYSIN-RELATED"/>
    <property type="match status" value="1"/>
</dbReference>
<proteinExistence type="inferred from homology"/>
<feature type="domain" description="Peptidase M13 N-terminal" evidence="3">
    <location>
        <begin position="85"/>
        <end position="258"/>
    </location>
</feature>
<dbReference type="Proteomes" id="UP000887565">
    <property type="component" value="Unplaced"/>
</dbReference>
<evidence type="ECO:0000256" key="2">
    <source>
        <dbReference type="SAM" id="MobiDB-lite"/>
    </source>
</evidence>
<feature type="compositionally biased region" description="Basic and acidic residues" evidence="2">
    <location>
        <begin position="9"/>
        <end position="23"/>
    </location>
</feature>
<sequence>MKKYSPATRLHDYNNKQELHTETLTRMNRAANEGRKAKSSRGQQSTSSKVEVCNDPECKELAKHILNTMDLSADPCKDFMQYSNALLADPSKSSSKAIQFVKDLYKKCMDTTTINKQNSKPIHKFLRDVGGWPILLSNWDERSANLQRLFGKIFQWSHALISDDILQSPFTLRLSVHTENTKKYHFDFKQHETIVNVAFHTNKKHEPKINAYKKLFTKFVSLIAADMKVKVDNNQMNMDWSKVLDLERKLAALMSPMALKYNYTLGTYGQQTIKVHAITGCTMQKIDINELILSFQVYGVKNESLSSLCAKRCKSVGMATTALYIKKYFPPTEKAEAESMIAELKKEVKKGLPMLSWMDDATKKKALEKFGMIDSFITYPDYALTDQALDKFYDKLPMKSSDTYSNMLMAVNTFNRKNTLNMLSKPPDKRLALDPLFVDSLFDIEQNIIKL</sequence>
<feature type="region of interest" description="Disordered" evidence="2">
    <location>
        <begin position="1"/>
        <end position="51"/>
    </location>
</feature>
<dbReference type="InterPro" id="IPR024079">
    <property type="entry name" value="MetalloPept_cat_dom_sf"/>
</dbReference>
<evidence type="ECO:0000256" key="1">
    <source>
        <dbReference type="ARBA" id="ARBA00007357"/>
    </source>
</evidence>
<dbReference type="AlphaFoldDB" id="A0A915HWX9"/>
<evidence type="ECO:0000313" key="4">
    <source>
        <dbReference type="Proteomes" id="UP000887565"/>
    </source>
</evidence>
<dbReference type="SUPFAM" id="SSF55486">
    <property type="entry name" value="Metalloproteases ('zincins'), catalytic domain"/>
    <property type="match status" value="1"/>
</dbReference>
<name>A0A915HWX9_ROMCU</name>